<protein>
    <submittedName>
        <fullName evidence="1">Uncharacterized protein</fullName>
    </submittedName>
</protein>
<dbReference type="AlphaFoldDB" id="A0A0F9W7Y0"/>
<comment type="caution">
    <text evidence="1">The sequence shown here is derived from an EMBL/GenBank/DDBJ whole genome shotgun (WGS) entry which is preliminary data.</text>
</comment>
<proteinExistence type="predicted"/>
<evidence type="ECO:0000313" key="1">
    <source>
        <dbReference type="EMBL" id="KKN74178.1"/>
    </source>
</evidence>
<sequence>MTKPKQTPKELAEEHWGWIESLLYQQRQMEKKLFIDAFVHGFKHGRKDKQ</sequence>
<accession>A0A0F9W7Y0</accession>
<name>A0A0F9W7Y0_9ZZZZ</name>
<organism evidence="1">
    <name type="scientific">marine sediment metagenome</name>
    <dbReference type="NCBI Taxonomy" id="412755"/>
    <lineage>
        <taxon>unclassified sequences</taxon>
        <taxon>metagenomes</taxon>
        <taxon>ecological metagenomes</taxon>
    </lineage>
</organism>
<reference evidence="1" key="1">
    <citation type="journal article" date="2015" name="Nature">
        <title>Complex archaea that bridge the gap between prokaryotes and eukaryotes.</title>
        <authorList>
            <person name="Spang A."/>
            <person name="Saw J.H."/>
            <person name="Jorgensen S.L."/>
            <person name="Zaremba-Niedzwiedzka K."/>
            <person name="Martijn J."/>
            <person name="Lind A.E."/>
            <person name="van Eijk R."/>
            <person name="Schleper C."/>
            <person name="Guy L."/>
            <person name="Ettema T.J."/>
        </authorList>
    </citation>
    <scope>NUCLEOTIDE SEQUENCE</scope>
</reference>
<dbReference type="EMBL" id="LAZR01000330">
    <property type="protein sequence ID" value="KKN74178.1"/>
    <property type="molecule type" value="Genomic_DNA"/>
</dbReference>
<gene>
    <name evidence="1" type="ORF">LCGC14_0392640</name>
</gene>